<feature type="domain" description="DUF6998" evidence="1">
    <location>
        <begin position="31"/>
        <end position="71"/>
    </location>
</feature>
<keyword evidence="3" id="KW-1185">Reference proteome</keyword>
<proteinExistence type="predicted"/>
<dbReference type="AlphaFoldDB" id="A0A7L5AG11"/>
<evidence type="ECO:0000259" key="1">
    <source>
        <dbReference type="Pfam" id="PF22522"/>
    </source>
</evidence>
<dbReference type="KEGG" id="mant:BHD05_07080"/>
<accession>A0A7L5AG11</accession>
<sequence>MLTVGEVLHVYTGLLAELRHRGLIRTNNAPIGDLAEYACAAYYKGELAPNSEKSYDLIAADGRRVQVKVRNGRIDTRPSAGFSSIRSMDFDVCVFILANANANTNSIESAYEWTADDVRTRGRPCSNSLDR</sequence>
<dbReference type="Pfam" id="PF22522">
    <property type="entry name" value="DUF6998"/>
    <property type="match status" value="1"/>
</dbReference>
<dbReference type="InterPro" id="IPR054267">
    <property type="entry name" value="DUF6998"/>
</dbReference>
<name>A0A7L5AG11_9MICO</name>
<dbReference type="Proteomes" id="UP000464507">
    <property type="component" value="Chromosome"/>
</dbReference>
<dbReference type="EMBL" id="CP017146">
    <property type="protein sequence ID" value="QHO69440.1"/>
    <property type="molecule type" value="Genomic_DNA"/>
</dbReference>
<gene>
    <name evidence="2" type="ORF">BHD05_07080</name>
</gene>
<reference evidence="2 3" key="1">
    <citation type="submission" date="2016-09" db="EMBL/GenBank/DDBJ databases">
        <title>Complete genome sequence of microbes from the polar regions.</title>
        <authorList>
            <person name="Liao L."/>
            <person name="Chen B."/>
        </authorList>
    </citation>
    <scope>NUCLEOTIDE SEQUENCE [LARGE SCALE GENOMIC DNA]</scope>
    <source>
        <strain evidence="2 3">ZS314</strain>
    </source>
</reference>
<dbReference type="RefSeq" id="WP_161885810.1">
    <property type="nucleotide sequence ID" value="NZ_CP017146.1"/>
</dbReference>
<evidence type="ECO:0000313" key="2">
    <source>
        <dbReference type="EMBL" id="QHO69440.1"/>
    </source>
</evidence>
<protein>
    <recommendedName>
        <fullName evidence="1">DUF6998 domain-containing protein</fullName>
    </recommendedName>
</protein>
<organism evidence="2 3">
    <name type="scientific">Marisediminicola antarctica</name>
    <dbReference type="NCBI Taxonomy" id="674079"/>
    <lineage>
        <taxon>Bacteria</taxon>
        <taxon>Bacillati</taxon>
        <taxon>Actinomycetota</taxon>
        <taxon>Actinomycetes</taxon>
        <taxon>Micrococcales</taxon>
        <taxon>Microbacteriaceae</taxon>
        <taxon>Marisediminicola</taxon>
    </lineage>
</organism>
<evidence type="ECO:0000313" key="3">
    <source>
        <dbReference type="Proteomes" id="UP000464507"/>
    </source>
</evidence>
<dbReference type="OrthoDB" id="4471973at2"/>